<dbReference type="Pfam" id="PF00096">
    <property type="entry name" value="zf-C2H2"/>
    <property type="match status" value="2"/>
</dbReference>
<proteinExistence type="predicted"/>
<evidence type="ECO:0000256" key="6">
    <source>
        <dbReference type="SAM" id="MobiDB-lite"/>
    </source>
</evidence>
<dbReference type="GO" id="GO:0006357">
    <property type="term" value="P:regulation of transcription by RNA polymerase II"/>
    <property type="evidence" value="ECO:0000318"/>
    <property type="project" value="GO_Central"/>
</dbReference>
<dbReference type="FunFam" id="3.30.160.60:FF:003389">
    <property type="entry name" value="LOC100006898 protein"/>
    <property type="match status" value="1"/>
</dbReference>
<evidence type="ECO:0000256" key="1">
    <source>
        <dbReference type="ARBA" id="ARBA00022723"/>
    </source>
</evidence>
<dbReference type="Proteomes" id="UP000005239">
    <property type="component" value="Unassembled WGS sequence"/>
</dbReference>
<feature type="region of interest" description="Disordered" evidence="6">
    <location>
        <begin position="70"/>
        <end position="96"/>
    </location>
</feature>
<dbReference type="InterPro" id="IPR036236">
    <property type="entry name" value="Znf_C2H2_sf"/>
</dbReference>
<reference evidence="8" key="1">
    <citation type="journal article" date="2008" name="Nat. Genet.">
        <title>The Pristionchus pacificus genome provides a unique perspective on nematode lifestyle and parasitism.</title>
        <authorList>
            <person name="Dieterich C."/>
            <person name="Clifton S.W."/>
            <person name="Schuster L.N."/>
            <person name="Chinwalla A."/>
            <person name="Delehaunty K."/>
            <person name="Dinkelacker I."/>
            <person name="Fulton L."/>
            <person name="Fulton R."/>
            <person name="Godfrey J."/>
            <person name="Minx P."/>
            <person name="Mitreva M."/>
            <person name="Roeseler W."/>
            <person name="Tian H."/>
            <person name="Witte H."/>
            <person name="Yang S.P."/>
            <person name="Wilson R.K."/>
            <person name="Sommer R.J."/>
        </authorList>
    </citation>
    <scope>NUCLEOTIDE SEQUENCE [LARGE SCALE GENOMIC DNA]</scope>
    <source>
        <strain evidence="8">PS312</strain>
    </source>
</reference>
<evidence type="ECO:0000313" key="8">
    <source>
        <dbReference type="Proteomes" id="UP000005239"/>
    </source>
</evidence>
<reference evidence="7" key="2">
    <citation type="submission" date="2022-06" db="UniProtKB">
        <authorList>
            <consortium name="EnsemblMetazoa"/>
        </authorList>
    </citation>
    <scope>IDENTIFICATION</scope>
    <source>
        <strain evidence="7">PS312</strain>
    </source>
</reference>
<name>A0A2A6BTZ1_PRIPA</name>
<keyword evidence="4" id="KW-0862">Zinc</keyword>
<evidence type="ECO:0000256" key="3">
    <source>
        <dbReference type="ARBA" id="ARBA00022771"/>
    </source>
</evidence>
<dbReference type="GO" id="GO:0003700">
    <property type="term" value="F:DNA-binding transcription factor activity"/>
    <property type="evidence" value="ECO:0000318"/>
    <property type="project" value="GO_Central"/>
</dbReference>
<dbReference type="PROSITE" id="PS00028">
    <property type="entry name" value="ZINC_FINGER_C2H2_1"/>
    <property type="match status" value="5"/>
</dbReference>
<accession>A0A8R1Y548</accession>
<dbReference type="FunFam" id="3.30.160.60:FF:003608">
    <property type="entry name" value="Zinc finger and BTB domain-containing 32"/>
    <property type="match status" value="1"/>
</dbReference>
<keyword evidence="1" id="KW-0479">Metal-binding</keyword>
<dbReference type="PANTHER" id="PTHR24393">
    <property type="entry name" value="ZINC FINGER PROTEIN"/>
    <property type="match status" value="1"/>
</dbReference>
<evidence type="ECO:0000256" key="5">
    <source>
        <dbReference type="ARBA" id="ARBA00023242"/>
    </source>
</evidence>
<protein>
    <submittedName>
        <fullName evidence="7">Ztf-16</fullName>
    </submittedName>
</protein>
<keyword evidence="3" id="KW-0863">Zinc-finger</keyword>
<keyword evidence="2" id="KW-0677">Repeat</keyword>
<dbReference type="PROSITE" id="PS50157">
    <property type="entry name" value="ZINC_FINGER_C2H2_2"/>
    <property type="match status" value="3"/>
</dbReference>
<dbReference type="OrthoDB" id="5576026at2759"/>
<dbReference type="GO" id="GO:0000978">
    <property type="term" value="F:RNA polymerase II cis-regulatory region sequence-specific DNA binding"/>
    <property type="evidence" value="ECO:0000318"/>
    <property type="project" value="GO_Central"/>
</dbReference>
<evidence type="ECO:0000256" key="2">
    <source>
        <dbReference type="ARBA" id="ARBA00022737"/>
    </source>
</evidence>
<sequence>MDANCCAECGFTTTNIMAFTTHIAQHEEDQKTDVKEEWNASAADMHSPIASPQNILLAGLPPLDGLMTAPSSNGSDEDKMICSSSSSSGSVSPTEGEITTITAAAKMLLAKTEDMQMPLTSDAVKKSNKSMHVCPHCNFTTFMSQHMKSHLEAHERHQGQMYQCDICHMQFSQKANMHRHRMRHAGVKPYECRYCKKRFFRKDQMQEHSMTHIKTGADFDCPVQGCSLQFGQHSVLRTHLDEAHHITSGTPASCKRCSLLFANSRRLLLHYQTKHDEGDTSGIVAAHYEQGDSSPTASPPKKRRPSIAPSAPSTPSLPTTIMPAPAFVPTSAAAFLAQPQLQPAAAAAAAAAANPLALLQARLEEMVKMHTMQQMAAAHQAAAAHAAQQQLLPQTQQPFGLFASPKLERYSPESDGSSINEDLLLALSKQAHPGIFGMSDSKSIWPSATESVSNMTATASEDASVLSPSVDSHHSPAEIDENLAKEQQECTHCDISFKDKTLYLLHKGLHSEFEPWKCNLCGHNCGDKYMFTTHVISVDHSV</sequence>
<accession>A0A2A6BTZ1</accession>
<evidence type="ECO:0000313" key="7">
    <source>
        <dbReference type="EnsemblMetazoa" id="PPA01432.1"/>
    </source>
</evidence>
<dbReference type="Gene3D" id="3.30.160.60">
    <property type="entry name" value="Classic Zinc Finger"/>
    <property type="match status" value="4"/>
</dbReference>
<dbReference type="GO" id="GO:0008270">
    <property type="term" value="F:zinc ion binding"/>
    <property type="evidence" value="ECO:0007669"/>
    <property type="project" value="UniProtKB-KW"/>
</dbReference>
<organism evidence="7 8">
    <name type="scientific">Pristionchus pacificus</name>
    <name type="common">Parasitic nematode worm</name>
    <dbReference type="NCBI Taxonomy" id="54126"/>
    <lineage>
        <taxon>Eukaryota</taxon>
        <taxon>Metazoa</taxon>
        <taxon>Ecdysozoa</taxon>
        <taxon>Nematoda</taxon>
        <taxon>Chromadorea</taxon>
        <taxon>Rhabditida</taxon>
        <taxon>Rhabditina</taxon>
        <taxon>Diplogasteromorpha</taxon>
        <taxon>Diplogasteroidea</taxon>
        <taxon>Neodiplogasteridae</taxon>
        <taxon>Pristionchus</taxon>
    </lineage>
</organism>
<feature type="region of interest" description="Disordered" evidence="6">
    <location>
        <begin position="290"/>
        <end position="318"/>
    </location>
</feature>
<feature type="compositionally biased region" description="Low complexity" evidence="6">
    <location>
        <begin position="83"/>
        <end position="96"/>
    </location>
</feature>
<feature type="compositionally biased region" description="Low complexity" evidence="6">
    <location>
        <begin position="306"/>
        <end position="318"/>
    </location>
</feature>
<keyword evidence="5" id="KW-0539">Nucleus</keyword>
<dbReference type="InterPro" id="IPR013087">
    <property type="entry name" value="Znf_C2H2_type"/>
</dbReference>
<dbReference type="AlphaFoldDB" id="A0A2A6BTZ1"/>
<dbReference type="PANTHER" id="PTHR24393:SF34">
    <property type="entry name" value="PR_SET DOMAIN 13"/>
    <property type="match status" value="1"/>
</dbReference>
<keyword evidence="8" id="KW-1185">Reference proteome</keyword>
<gene>
    <name evidence="7" type="primary">WBGene00090986</name>
</gene>
<dbReference type="SMART" id="SM00355">
    <property type="entry name" value="ZnF_C2H2"/>
    <property type="match status" value="8"/>
</dbReference>
<dbReference type="EnsemblMetazoa" id="PPA01432.1">
    <property type="protein sequence ID" value="PPA01432.1"/>
    <property type="gene ID" value="WBGene00090986"/>
</dbReference>
<dbReference type="SUPFAM" id="SSF57667">
    <property type="entry name" value="beta-beta-alpha zinc fingers"/>
    <property type="match status" value="3"/>
</dbReference>
<evidence type="ECO:0000256" key="4">
    <source>
        <dbReference type="ARBA" id="ARBA00022833"/>
    </source>
</evidence>